<dbReference type="GO" id="GO:0006508">
    <property type="term" value="P:proteolysis"/>
    <property type="evidence" value="ECO:0007669"/>
    <property type="project" value="UniProtKB-KW"/>
</dbReference>
<feature type="domain" description="Peptidase S8/S53" evidence="9">
    <location>
        <begin position="162"/>
        <end position="394"/>
    </location>
</feature>
<evidence type="ECO:0000256" key="2">
    <source>
        <dbReference type="ARBA" id="ARBA00022670"/>
    </source>
</evidence>
<dbReference type="Pfam" id="PF00082">
    <property type="entry name" value="Peptidase_S8"/>
    <property type="match status" value="1"/>
</dbReference>
<dbReference type="InterPro" id="IPR015500">
    <property type="entry name" value="Peptidase_S8_subtilisin-rel"/>
</dbReference>
<dbReference type="InterPro" id="IPR037045">
    <property type="entry name" value="S8pro/Inhibitor_I9_sf"/>
</dbReference>
<sequence length="520" mass="54514">MRYKTIGIALGFLVLILAGCQTSPNATAIPPTLEPTRIATEAPVYGEDHPDAIPGRYIVVFKKGANAVPILQRLQSGDVSTLGVSPSGVTVHRVYTAALSGFAATLSAEALEALKKNPDVAYIEADRVVRLTATQTSAPWGLDRIDQRDLPLDNSYTYTYTGSGVHVYVIDTGIRTTHAEFTGRIGNGYTAINDGNGYADCNGHGTHVAGTIGGSTYGVAKGVTLHPVRVLDCSGSGTNSGVIAGVDWVTQNHQSPAVANMSLGGGASQALDDAVRNSIAAGVTYVVAAGNENTDACTKSPARVSEAITVAATDSTDTRASFSNYGSCVDLFAPGVNITSAWHTSDTATNTISGTSMATPHVAGVAALYLEQNPTATPAQVKDAILSGATAGRVSGTNGSPNLLLYSLIDGSGGSGAPCTNCEYYTGYLSGAGDYAYQPNGTYYYASTYGYHNGWLEGASGTDFDLYLWKWNGYQWVTVASSTSYTSSESISYYGSPGYYVWRIYAYSGAGSYEFWMERP</sequence>
<dbReference type="RefSeq" id="WP_013704806.1">
    <property type="nucleotide sequence ID" value="NC_015387.1"/>
</dbReference>
<evidence type="ECO:0000259" key="9">
    <source>
        <dbReference type="Pfam" id="PF00082"/>
    </source>
</evidence>
<evidence type="ECO:0000256" key="5">
    <source>
        <dbReference type="PIRSR" id="PIRSR615500-1"/>
    </source>
</evidence>
<dbReference type="KEGG" id="mhd:Marky_2033"/>
<accession>F2NN22</accession>
<dbReference type="InterPro" id="IPR036852">
    <property type="entry name" value="Peptidase_S8/S53_dom_sf"/>
</dbReference>
<dbReference type="AlphaFoldDB" id="F2NN22"/>
<dbReference type="InterPro" id="IPR022398">
    <property type="entry name" value="Peptidase_S8_His-AS"/>
</dbReference>
<dbReference type="Pfam" id="PF05922">
    <property type="entry name" value="Inhibitor_I9"/>
    <property type="match status" value="1"/>
</dbReference>
<dbReference type="Proteomes" id="UP000007030">
    <property type="component" value="Chromosome"/>
</dbReference>
<gene>
    <name evidence="11" type="ordered locus">Marky_2033</name>
</gene>
<evidence type="ECO:0000313" key="12">
    <source>
        <dbReference type="Proteomes" id="UP000007030"/>
    </source>
</evidence>
<evidence type="ECO:0000259" key="10">
    <source>
        <dbReference type="Pfam" id="PF05922"/>
    </source>
</evidence>
<dbReference type="PANTHER" id="PTHR43806">
    <property type="entry name" value="PEPTIDASE S8"/>
    <property type="match status" value="1"/>
</dbReference>
<dbReference type="PROSITE" id="PS00138">
    <property type="entry name" value="SUBTILASE_SER"/>
    <property type="match status" value="1"/>
</dbReference>
<feature type="active site" description="Charge relay system" evidence="5 6">
    <location>
        <position position="356"/>
    </location>
</feature>
<evidence type="ECO:0000256" key="7">
    <source>
        <dbReference type="RuleBase" id="RU003355"/>
    </source>
</evidence>
<comment type="similarity">
    <text evidence="1 6 7">Belongs to the peptidase S8 family.</text>
</comment>
<dbReference type="SUPFAM" id="SSF54897">
    <property type="entry name" value="Protease propeptides/inhibitors"/>
    <property type="match status" value="1"/>
</dbReference>
<keyword evidence="12" id="KW-1185">Reference proteome</keyword>
<dbReference type="Gene3D" id="2.60.120.380">
    <property type="match status" value="1"/>
</dbReference>
<dbReference type="EC" id="3.4.21.111" evidence="11"/>
<dbReference type="OrthoDB" id="9798386at2"/>
<dbReference type="PROSITE" id="PS00136">
    <property type="entry name" value="SUBTILASE_ASP"/>
    <property type="match status" value="1"/>
</dbReference>
<dbReference type="MEROPS" id="S08.051"/>
<dbReference type="PROSITE" id="PS51257">
    <property type="entry name" value="PROKAR_LIPOPROTEIN"/>
    <property type="match status" value="1"/>
</dbReference>
<dbReference type="InterPro" id="IPR000209">
    <property type="entry name" value="Peptidase_S8/S53_dom"/>
</dbReference>
<keyword evidence="8" id="KW-0732">Signal</keyword>
<feature type="active site" description="Charge relay system" evidence="5 6">
    <location>
        <position position="171"/>
    </location>
</feature>
<dbReference type="GO" id="GO:0004252">
    <property type="term" value="F:serine-type endopeptidase activity"/>
    <property type="evidence" value="ECO:0007669"/>
    <property type="project" value="UniProtKB-UniRule"/>
</dbReference>
<dbReference type="Gene3D" id="3.40.50.200">
    <property type="entry name" value="Peptidase S8/S53 domain"/>
    <property type="match status" value="1"/>
</dbReference>
<keyword evidence="2 6" id="KW-0645">Protease</keyword>
<name>F2NN22_MARHT</name>
<keyword evidence="3 6" id="KW-0378">Hydrolase</keyword>
<dbReference type="PROSITE" id="PS51892">
    <property type="entry name" value="SUBTILASE"/>
    <property type="match status" value="1"/>
</dbReference>
<feature type="active site" description="Charge relay system" evidence="5 6">
    <location>
        <position position="204"/>
    </location>
</feature>
<dbReference type="InterPro" id="IPR010259">
    <property type="entry name" value="S8pro/Inhibitor_I9"/>
</dbReference>
<reference evidence="11 12" key="1">
    <citation type="journal article" date="2012" name="Stand. Genomic Sci.">
        <title>Complete genome sequence of the aerobic, heterotroph Marinithermus hydrothermalis type strain (T1(T)) from a deep-sea hydrothermal vent chimney.</title>
        <authorList>
            <person name="Copeland A."/>
            <person name="Gu W."/>
            <person name="Yasawong M."/>
            <person name="Lapidus A."/>
            <person name="Lucas S."/>
            <person name="Deshpande S."/>
            <person name="Pagani I."/>
            <person name="Tapia R."/>
            <person name="Cheng J.F."/>
            <person name="Goodwin L.A."/>
            <person name="Pitluck S."/>
            <person name="Liolios K."/>
            <person name="Ivanova N."/>
            <person name="Mavromatis K."/>
            <person name="Mikhailova N."/>
            <person name="Pati A."/>
            <person name="Chen A."/>
            <person name="Palaniappan K."/>
            <person name="Land M."/>
            <person name="Pan C."/>
            <person name="Brambilla E.M."/>
            <person name="Rohde M."/>
            <person name="Tindall B.J."/>
            <person name="Sikorski J."/>
            <person name="Goker M."/>
            <person name="Detter J.C."/>
            <person name="Bristow J."/>
            <person name="Eisen J.A."/>
            <person name="Markowitz V."/>
            <person name="Hugenholtz P."/>
            <person name="Kyrpides N.C."/>
            <person name="Klenk H.P."/>
            <person name="Woyke T."/>
        </authorList>
    </citation>
    <scope>NUCLEOTIDE SEQUENCE [LARGE SCALE GENOMIC DNA]</scope>
    <source>
        <strain evidence="12">DSM 14884 / JCM 11576 / T1</strain>
    </source>
</reference>
<keyword evidence="4 6" id="KW-0720">Serine protease</keyword>
<dbReference type="PANTHER" id="PTHR43806:SF11">
    <property type="entry name" value="CEREVISIN-RELATED"/>
    <property type="match status" value="1"/>
</dbReference>
<dbReference type="HOGENOM" id="CLU_011263_1_7_0"/>
<dbReference type="SUPFAM" id="SSF52743">
    <property type="entry name" value="Subtilisin-like"/>
    <property type="match status" value="1"/>
</dbReference>
<dbReference type="EMBL" id="CP002630">
    <property type="protein sequence ID" value="AEB12761.1"/>
    <property type="molecule type" value="Genomic_DNA"/>
</dbReference>
<evidence type="ECO:0000256" key="1">
    <source>
        <dbReference type="ARBA" id="ARBA00011073"/>
    </source>
</evidence>
<evidence type="ECO:0000313" key="11">
    <source>
        <dbReference type="EMBL" id="AEB12761.1"/>
    </source>
</evidence>
<dbReference type="GO" id="GO:0005615">
    <property type="term" value="C:extracellular space"/>
    <property type="evidence" value="ECO:0007669"/>
    <property type="project" value="TreeGrafter"/>
</dbReference>
<dbReference type="PRINTS" id="PR00723">
    <property type="entry name" value="SUBTILISIN"/>
</dbReference>
<dbReference type="Gene3D" id="3.30.70.80">
    <property type="entry name" value="Peptidase S8 propeptide/proteinase inhibitor I9"/>
    <property type="match status" value="1"/>
</dbReference>
<feature type="domain" description="Inhibitor I9" evidence="10">
    <location>
        <begin position="56"/>
        <end position="131"/>
    </location>
</feature>
<dbReference type="PROSITE" id="PS00137">
    <property type="entry name" value="SUBTILASE_HIS"/>
    <property type="match status" value="1"/>
</dbReference>
<dbReference type="STRING" id="869210.Marky_2033"/>
<evidence type="ECO:0000256" key="8">
    <source>
        <dbReference type="SAM" id="SignalP"/>
    </source>
</evidence>
<organism evidence="11 12">
    <name type="scientific">Marinithermus hydrothermalis (strain DSM 14884 / JCM 11576 / T1)</name>
    <dbReference type="NCBI Taxonomy" id="869210"/>
    <lineage>
        <taxon>Bacteria</taxon>
        <taxon>Thermotogati</taxon>
        <taxon>Deinococcota</taxon>
        <taxon>Deinococci</taxon>
        <taxon>Thermales</taxon>
        <taxon>Thermaceae</taxon>
        <taxon>Marinithermus</taxon>
    </lineage>
</organism>
<feature type="chain" id="PRO_5003287102" evidence="8">
    <location>
        <begin position="29"/>
        <end position="520"/>
    </location>
</feature>
<dbReference type="InterPro" id="IPR050131">
    <property type="entry name" value="Peptidase_S8_subtilisin-like"/>
</dbReference>
<dbReference type="InterPro" id="IPR023828">
    <property type="entry name" value="Peptidase_S8_Ser-AS"/>
</dbReference>
<evidence type="ECO:0000256" key="4">
    <source>
        <dbReference type="ARBA" id="ARBA00022825"/>
    </source>
</evidence>
<feature type="signal peptide" evidence="8">
    <location>
        <begin position="1"/>
        <end position="28"/>
    </location>
</feature>
<dbReference type="CDD" id="cd04077">
    <property type="entry name" value="Peptidases_S8_PCSK9_ProteinaseK_like"/>
    <property type="match status" value="1"/>
</dbReference>
<evidence type="ECO:0000256" key="6">
    <source>
        <dbReference type="PROSITE-ProRule" id="PRU01240"/>
    </source>
</evidence>
<evidence type="ECO:0000256" key="3">
    <source>
        <dbReference type="ARBA" id="ARBA00022801"/>
    </source>
</evidence>
<dbReference type="FunFam" id="3.40.50.200:FF:000014">
    <property type="entry name" value="Proteinase K"/>
    <property type="match status" value="1"/>
</dbReference>
<dbReference type="InterPro" id="IPR023827">
    <property type="entry name" value="Peptidase_S8_Asp-AS"/>
</dbReference>
<dbReference type="InterPro" id="IPR034193">
    <property type="entry name" value="PCSK9_ProteinaseK-like"/>
</dbReference>
<proteinExistence type="inferred from homology"/>
<dbReference type="eggNOG" id="COG1404">
    <property type="taxonomic scope" value="Bacteria"/>
</dbReference>
<protein>
    <submittedName>
        <fullName evidence="11">Aqualysin 1</fullName>
        <ecNumber evidence="11">3.4.21.111</ecNumber>
    </submittedName>
</protein>